<dbReference type="AlphaFoldDB" id="A0A9W8X2T9"/>
<dbReference type="Proteomes" id="UP001140562">
    <property type="component" value="Unassembled WGS sequence"/>
</dbReference>
<keyword evidence="2" id="KW-1185">Reference proteome</keyword>
<protein>
    <submittedName>
        <fullName evidence="1">Uncharacterized protein</fullName>
    </submittedName>
</protein>
<proteinExistence type="predicted"/>
<dbReference type="EMBL" id="JAPEUV010000030">
    <property type="protein sequence ID" value="KAJ4338455.1"/>
    <property type="molecule type" value="Genomic_DNA"/>
</dbReference>
<comment type="caution">
    <text evidence="1">The sequence shown here is derived from an EMBL/GenBank/DDBJ whole genome shotgun (WGS) entry which is preliminary data.</text>
</comment>
<organism evidence="1 2">
    <name type="scientific">Didymella glomerata</name>
    <dbReference type="NCBI Taxonomy" id="749621"/>
    <lineage>
        <taxon>Eukaryota</taxon>
        <taxon>Fungi</taxon>
        <taxon>Dikarya</taxon>
        <taxon>Ascomycota</taxon>
        <taxon>Pezizomycotina</taxon>
        <taxon>Dothideomycetes</taxon>
        <taxon>Pleosporomycetidae</taxon>
        <taxon>Pleosporales</taxon>
        <taxon>Pleosporineae</taxon>
        <taxon>Didymellaceae</taxon>
        <taxon>Didymella</taxon>
    </lineage>
</organism>
<reference evidence="1" key="1">
    <citation type="submission" date="2022-10" db="EMBL/GenBank/DDBJ databases">
        <title>Tapping the CABI collections for fungal endophytes: first genome assemblies for Collariella, Neodidymelliopsis, Ascochyta clinopodiicola, Didymella pomorum, Didymosphaeria variabile, Neocosmospora piperis and Neocucurbitaria cava.</title>
        <authorList>
            <person name="Hill R."/>
        </authorList>
    </citation>
    <scope>NUCLEOTIDE SEQUENCE</scope>
    <source>
        <strain evidence="1">IMI 360193</strain>
    </source>
</reference>
<dbReference type="OrthoDB" id="3521506at2759"/>
<evidence type="ECO:0000313" key="2">
    <source>
        <dbReference type="Proteomes" id="UP001140562"/>
    </source>
</evidence>
<sequence>MWSPDEIKEALRSSVTGLVIPRPGPDGALEDNLAVKDKKSEKKYVSNFREQSPVSMLRGRFLLSE</sequence>
<name>A0A9W8X2T9_9PLEO</name>
<gene>
    <name evidence="1" type="ORF">N0V87_003998</name>
</gene>
<evidence type="ECO:0000313" key="1">
    <source>
        <dbReference type="EMBL" id="KAJ4338455.1"/>
    </source>
</evidence>
<accession>A0A9W8X2T9</accession>